<dbReference type="RefSeq" id="WP_286678264.1">
    <property type="nucleotide sequence ID" value="NZ_MNXI01000070.1"/>
</dbReference>
<protein>
    <recommendedName>
        <fullName evidence="8 9">Dephospho-CoA kinase</fullName>
        <ecNumber evidence="8 9">2.7.1.24</ecNumber>
    </recommendedName>
    <alternativeName>
        <fullName evidence="8">Dephosphocoenzyme A kinase</fullName>
    </alternativeName>
</protein>
<dbReference type="PROSITE" id="PS51219">
    <property type="entry name" value="DPCK"/>
    <property type="match status" value="1"/>
</dbReference>
<dbReference type="EC" id="2.7.1.24" evidence="8 9"/>
<evidence type="ECO:0000256" key="1">
    <source>
        <dbReference type="ARBA" id="ARBA00009018"/>
    </source>
</evidence>
<comment type="pathway">
    <text evidence="8">Cofactor biosynthesis; coenzyme A biosynthesis; CoA from (R)-pantothenate: step 5/5.</text>
</comment>
<dbReference type="InterPro" id="IPR001977">
    <property type="entry name" value="Depp_CoAkinase"/>
</dbReference>
<evidence type="ECO:0000313" key="11">
    <source>
        <dbReference type="Proteomes" id="UP000230956"/>
    </source>
</evidence>
<dbReference type="FunFam" id="3.40.50.300:FF:000991">
    <property type="entry name" value="Dephospho-CoA kinase"/>
    <property type="match status" value="1"/>
</dbReference>
<dbReference type="GO" id="GO:0015937">
    <property type="term" value="P:coenzyme A biosynthetic process"/>
    <property type="evidence" value="ECO:0007669"/>
    <property type="project" value="UniProtKB-UniRule"/>
</dbReference>
<reference evidence="11" key="1">
    <citation type="submission" date="2017-09" db="EMBL/GenBank/DDBJ databases">
        <title>Depth-based differentiation of microbial function through sediment-hosted aquifers and enrichment of novel symbionts in the deep terrestrial subsurface.</title>
        <authorList>
            <person name="Probst A.J."/>
            <person name="Ladd B."/>
            <person name="Jarett J.K."/>
            <person name="Geller-Mcgrath D.E."/>
            <person name="Sieber C.M.K."/>
            <person name="Emerson J.B."/>
            <person name="Anantharaman K."/>
            <person name="Thomas B.C."/>
            <person name="Malmstrom R."/>
            <person name="Stieglmeier M."/>
            <person name="Klingl A."/>
            <person name="Woyke T."/>
            <person name="Ryan C.M."/>
            <person name="Banfield J.F."/>
        </authorList>
    </citation>
    <scope>NUCLEOTIDE SEQUENCE [LARGE SCALE GENOMIC DNA]</scope>
</reference>
<dbReference type="UniPathway" id="UPA00241">
    <property type="reaction ID" value="UER00356"/>
</dbReference>
<dbReference type="PANTHER" id="PTHR10695:SF46">
    <property type="entry name" value="BIFUNCTIONAL COENZYME A SYNTHASE-RELATED"/>
    <property type="match status" value="1"/>
</dbReference>
<dbReference type="GO" id="GO:0004140">
    <property type="term" value="F:dephospho-CoA kinase activity"/>
    <property type="evidence" value="ECO:0007669"/>
    <property type="project" value="UniProtKB-UniRule"/>
</dbReference>
<dbReference type="HAMAP" id="MF_00376">
    <property type="entry name" value="Dephospho_CoA_kinase"/>
    <property type="match status" value="1"/>
</dbReference>
<evidence type="ECO:0000256" key="9">
    <source>
        <dbReference type="NCBIfam" id="TIGR00152"/>
    </source>
</evidence>
<evidence type="ECO:0000256" key="8">
    <source>
        <dbReference type="HAMAP-Rule" id="MF_00376"/>
    </source>
</evidence>
<name>A0A2M7T9X5_9ACTN</name>
<comment type="catalytic activity">
    <reaction evidence="8">
        <text>3'-dephospho-CoA + ATP = ADP + CoA + H(+)</text>
        <dbReference type="Rhea" id="RHEA:18245"/>
        <dbReference type="ChEBI" id="CHEBI:15378"/>
        <dbReference type="ChEBI" id="CHEBI:30616"/>
        <dbReference type="ChEBI" id="CHEBI:57287"/>
        <dbReference type="ChEBI" id="CHEBI:57328"/>
        <dbReference type="ChEBI" id="CHEBI:456216"/>
        <dbReference type="EC" id="2.7.1.24"/>
    </reaction>
</comment>
<gene>
    <name evidence="8" type="primary">coaE</name>
    <name evidence="10" type="ORF">COY37_02015</name>
</gene>
<keyword evidence="5 8" id="KW-0418">Kinase</keyword>
<dbReference type="NCBIfam" id="TIGR00152">
    <property type="entry name" value="dephospho-CoA kinase"/>
    <property type="match status" value="1"/>
</dbReference>
<proteinExistence type="inferred from homology"/>
<evidence type="ECO:0000256" key="4">
    <source>
        <dbReference type="ARBA" id="ARBA00022741"/>
    </source>
</evidence>
<evidence type="ECO:0000313" key="10">
    <source>
        <dbReference type="EMBL" id="PIZ41656.1"/>
    </source>
</evidence>
<dbReference type="PANTHER" id="PTHR10695">
    <property type="entry name" value="DEPHOSPHO-COA KINASE-RELATED"/>
    <property type="match status" value="1"/>
</dbReference>
<comment type="subcellular location">
    <subcellularLocation>
        <location evidence="8">Cytoplasm</location>
    </subcellularLocation>
</comment>
<evidence type="ECO:0000256" key="3">
    <source>
        <dbReference type="ARBA" id="ARBA00022679"/>
    </source>
</evidence>
<evidence type="ECO:0000256" key="7">
    <source>
        <dbReference type="ARBA" id="ARBA00022993"/>
    </source>
</evidence>
<dbReference type="GO" id="GO:0005524">
    <property type="term" value="F:ATP binding"/>
    <property type="evidence" value="ECO:0007669"/>
    <property type="project" value="UniProtKB-UniRule"/>
</dbReference>
<comment type="similarity">
    <text evidence="1 8">Belongs to the CoaE family.</text>
</comment>
<organism evidence="10 11">
    <name type="scientific">Candidatus Aquicultor secundus</name>
    <dbReference type="NCBI Taxonomy" id="1973895"/>
    <lineage>
        <taxon>Bacteria</taxon>
        <taxon>Bacillati</taxon>
        <taxon>Actinomycetota</taxon>
        <taxon>Candidatus Aquicultoria</taxon>
        <taxon>Candidatus Aquicultorales</taxon>
        <taxon>Candidatus Aquicultoraceae</taxon>
        <taxon>Candidatus Aquicultor</taxon>
    </lineage>
</organism>
<keyword evidence="3 8" id="KW-0808">Transferase</keyword>
<dbReference type="Proteomes" id="UP000230956">
    <property type="component" value="Unassembled WGS sequence"/>
</dbReference>
<feature type="binding site" evidence="8">
    <location>
        <begin position="11"/>
        <end position="16"/>
    </location>
    <ligand>
        <name>ATP</name>
        <dbReference type="ChEBI" id="CHEBI:30616"/>
    </ligand>
</feature>
<keyword evidence="4 8" id="KW-0547">Nucleotide-binding</keyword>
<accession>A0A2M7T9X5</accession>
<dbReference type="GO" id="GO:0005737">
    <property type="term" value="C:cytoplasm"/>
    <property type="evidence" value="ECO:0007669"/>
    <property type="project" value="UniProtKB-SubCell"/>
</dbReference>
<keyword evidence="2 8" id="KW-0963">Cytoplasm</keyword>
<dbReference type="AlphaFoldDB" id="A0A2M7T9X5"/>
<dbReference type="CDD" id="cd02022">
    <property type="entry name" value="DPCK"/>
    <property type="match status" value="1"/>
</dbReference>
<evidence type="ECO:0000256" key="5">
    <source>
        <dbReference type="ARBA" id="ARBA00022777"/>
    </source>
</evidence>
<keyword evidence="6 8" id="KW-0067">ATP-binding</keyword>
<keyword evidence="7 8" id="KW-0173">Coenzyme A biosynthesis</keyword>
<sequence length="199" mass="22461">MKLIGITGAIGSGKSTVALLLKEKSAIVIDADKVAREVVEPKKPAWKQIVDHFGEGILLPDGEINRRELGKRVFGHPEKLARLNEIIHPHAIAEIDRRVEQLESEFKNGQAVVIDVPLLFEAGMHTRCDLTVAVIANSEIRRERLLERGMSRSEIERRMESQEGKDILEQQADVVIENNGTLAELKEKVNELWKRIQNH</sequence>
<comment type="caution">
    <text evidence="10">The sequence shown here is derived from an EMBL/GenBank/DDBJ whole genome shotgun (WGS) entry which is preliminary data.</text>
</comment>
<evidence type="ECO:0000256" key="2">
    <source>
        <dbReference type="ARBA" id="ARBA00022490"/>
    </source>
</evidence>
<dbReference type="SUPFAM" id="SSF52540">
    <property type="entry name" value="P-loop containing nucleoside triphosphate hydrolases"/>
    <property type="match status" value="1"/>
</dbReference>
<evidence type="ECO:0000256" key="6">
    <source>
        <dbReference type="ARBA" id="ARBA00022840"/>
    </source>
</evidence>
<dbReference type="EMBL" id="PFNG01000048">
    <property type="protein sequence ID" value="PIZ41656.1"/>
    <property type="molecule type" value="Genomic_DNA"/>
</dbReference>
<comment type="function">
    <text evidence="8">Catalyzes the phosphorylation of the 3'-hydroxyl group of dephosphocoenzyme A to form coenzyme A.</text>
</comment>
<dbReference type="Pfam" id="PF01121">
    <property type="entry name" value="CoaE"/>
    <property type="match status" value="1"/>
</dbReference>
<dbReference type="Gene3D" id="3.40.50.300">
    <property type="entry name" value="P-loop containing nucleotide triphosphate hydrolases"/>
    <property type="match status" value="1"/>
</dbReference>
<dbReference type="InterPro" id="IPR027417">
    <property type="entry name" value="P-loop_NTPase"/>
</dbReference>